<comment type="caution">
    <text evidence="3">The sequence shown here is derived from an EMBL/GenBank/DDBJ whole genome shotgun (WGS) entry which is preliminary data.</text>
</comment>
<keyword evidence="2" id="KW-0472">Membrane</keyword>
<proteinExistence type="predicted"/>
<dbReference type="AlphaFoldDB" id="A0A2T1DD67"/>
<feature type="transmembrane region" description="Helical" evidence="2">
    <location>
        <begin position="114"/>
        <end position="136"/>
    </location>
</feature>
<feature type="transmembrane region" description="Helical" evidence="2">
    <location>
        <begin position="220"/>
        <end position="241"/>
    </location>
</feature>
<evidence type="ECO:0000313" key="3">
    <source>
        <dbReference type="EMBL" id="PSB18450.1"/>
    </source>
</evidence>
<keyword evidence="2" id="KW-0812">Transmembrane</keyword>
<dbReference type="Proteomes" id="UP000238634">
    <property type="component" value="Unassembled WGS sequence"/>
</dbReference>
<dbReference type="RefSeq" id="WP_073072682.1">
    <property type="nucleotide sequence ID" value="NZ_MPPI01000018.1"/>
</dbReference>
<feature type="transmembrane region" description="Helical" evidence="2">
    <location>
        <begin position="20"/>
        <end position="40"/>
    </location>
</feature>
<feature type="region of interest" description="Disordered" evidence="1">
    <location>
        <begin position="541"/>
        <end position="561"/>
    </location>
</feature>
<feature type="transmembrane region" description="Helical" evidence="2">
    <location>
        <begin position="271"/>
        <end position="290"/>
    </location>
</feature>
<sequence length="561" mass="63505">MTFLKSLIPEKDQIGLQRSYLLAAIFFTIVLLISLNRYFVFYASYDHGLFNQVFWNNLHGRFFQSSLTSANSVASLEDGVIPTVHFLHLAHHFVLDFLLWIPLYAVFPHPVTLIVLQVGLTTIAGLVLYALARHYLQPQLSLWITGSYYAAIAVISPTLANFYEQCQIPLFTFALLLALEKQRWGWFWLCALLVLGSREDAGIVLFGVGVYLVLSRRHPWTGLAVCLTSFSYMAIVTSLIVPQISTDSSRLYFAHRFKQFVDSPNPTIMQVLWGMVTRPIALLSSLFLPLDRRLSYLAGQWLSLAFIPALSPTAWTIAGFPLLALFLQSGLSALSLNLRYALAVVPGLFYGAVLWWSRHPHWFTPRFRRFWSVCLVFSIVFTVTNNPNRALSFMVPDSIRPWVFVPLTRQWNHAHQINQVIRQIPADASVSASTYLIPHLSSRRAIIRLPRLQIRDDRDQVITVDYAVADLWQMQEYQKAFADSLADLQATLPTLERISADGTYGVLDVQDGVVLMQKGVSSNPEALAAWQTLKAEIKQKSQSQSSARLDPNVDRLAENQI</sequence>
<feature type="compositionally biased region" description="Basic and acidic residues" evidence="1">
    <location>
        <begin position="551"/>
        <end position="561"/>
    </location>
</feature>
<feature type="transmembrane region" description="Helical" evidence="2">
    <location>
        <begin position="184"/>
        <end position="214"/>
    </location>
</feature>
<feature type="transmembrane region" description="Helical" evidence="2">
    <location>
        <begin position="369"/>
        <end position="386"/>
    </location>
</feature>
<feature type="transmembrane region" description="Helical" evidence="2">
    <location>
        <begin position="302"/>
        <end position="326"/>
    </location>
</feature>
<dbReference type="Pfam" id="PF09852">
    <property type="entry name" value="DUF2079"/>
    <property type="match status" value="1"/>
</dbReference>
<gene>
    <name evidence="3" type="ORF">C7B65_15260</name>
</gene>
<dbReference type="EMBL" id="PVWG01000017">
    <property type="protein sequence ID" value="PSB18450.1"/>
    <property type="molecule type" value="Genomic_DNA"/>
</dbReference>
<evidence type="ECO:0000256" key="1">
    <source>
        <dbReference type="SAM" id="MobiDB-lite"/>
    </source>
</evidence>
<protein>
    <submittedName>
        <fullName evidence="3">DUF2079 domain-containing protein</fullName>
    </submittedName>
</protein>
<keyword evidence="2" id="KW-1133">Transmembrane helix</keyword>
<dbReference type="InterPro" id="IPR018650">
    <property type="entry name" value="STSV1_Orf64"/>
</dbReference>
<evidence type="ECO:0000256" key="2">
    <source>
        <dbReference type="SAM" id="Phobius"/>
    </source>
</evidence>
<dbReference type="STRING" id="1920490.GCA_001895925_05071"/>
<keyword evidence="4" id="KW-1185">Reference proteome</keyword>
<feature type="transmembrane region" description="Helical" evidence="2">
    <location>
        <begin position="142"/>
        <end position="163"/>
    </location>
</feature>
<reference evidence="3 4" key="1">
    <citation type="submission" date="2018-02" db="EMBL/GenBank/DDBJ databases">
        <authorList>
            <person name="Cohen D.B."/>
            <person name="Kent A.D."/>
        </authorList>
    </citation>
    <scope>NUCLEOTIDE SEQUENCE [LARGE SCALE GENOMIC DNA]</scope>
    <source>
        <strain evidence="3 4">ULC007</strain>
    </source>
</reference>
<evidence type="ECO:0000313" key="4">
    <source>
        <dbReference type="Proteomes" id="UP000238634"/>
    </source>
</evidence>
<dbReference type="OrthoDB" id="501434at2"/>
<accession>A0A2T1DD67</accession>
<organism evidence="3 4">
    <name type="scientific">Phormidesmis priestleyi ULC007</name>
    <dbReference type="NCBI Taxonomy" id="1920490"/>
    <lineage>
        <taxon>Bacteria</taxon>
        <taxon>Bacillati</taxon>
        <taxon>Cyanobacteriota</taxon>
        <taxon>Cyanophyceae</taxon>
        <taxon>Leptolyngbyales</taxon>
        <taxon>Leptolyngbyaceae</taxon>
        <taxon>Phormidesmis</taxon>
    </lineage>
</organism>
<feature type="transmembrane region" description="Helical" evidence="2">
    <location>
        <begin position="338"/>
        <end position="357"/>
    </location>
</feature>
<reference evidence="3 4" key="2">
    <citation type="submission" date="2018-03" db="EMBL/GenBank/DDBJ databases">
        <title>The ancient ancestry and fast evolution of plastids.</title>
        <authorList>
            <person name="Moore K.R."/>
            <person name="Magnabosco C."/>
            <person name="Momper L."/>
            <person name="Gold D.A."/>
            <person name="Bosak T."/>
            <person name="Fournier G.P."/>
        </authorList>
    </citation>
    <scope>NUCLEOTIDE SEQUENCE [LARGE SCALE GENOMIC DNA]</scope>
    <source>
        <strain evidence="3 4">ULC007</strain>
    </source>
</reference>
<name>A0A2T1DD67_9CYAN</name>